<evidence type="ECO:0000313" key="2">
    <source>
        <dbReference type="Proteomes" id="UP000886501"/>
    </source>
</evidence>
<name>A0ACB6ZPV1_THEGA</name>
<keyword evidence="2" id="KW-1185">Reference proteome</keyword>
<gene>
    <name evidence="1" type="ORF">BDM02DRAFT_3154260</name>
</gene>
<dbReference type="EMBL" id="MU117975">
    <property type="protein sequence ID" value="KAF9651435.1"/>
    <property type="molecule type" value="Genomic_DNA"/>
</dbReference>
<reference evidence="1" key="1">
    <citation type="submission" date="2019-10" db="EMBL/GenBank/DDBJ databases">
        <authorList>
            <consortium name="DOE Joint Genome Institute"/>
            <person name="Kuo A."/>
            <person name="Miyauchi S."/>
            <person name="Kiss E."/>
            <person name="Drula E."/>
            <person name="Kohler A."/>
            <person name="Sanchez-Garcia M."/>
            <person name="Andreopoulos B."/>
            <person name="Barry K.W."/>
            <person name="Bonito G."/>
            <person name="Buee M."/>
            <person name="Carver A."/>
            <person name="Chen C."/>
            <person name="Cichocki N."/>
            <person name="Clum A."/>
            <person name="Culley D."/>
            <person name="Crous P.W."/>
            <person name="Fauchery L."/>
            <person name="Girlanda M."/>
            <person name="Hayes R."/>
            <person name="Keri Z."/>
            <person name="Labutti K."/>
            <person name="Lipzen A."/>
            <person name="Lombard V."/>
            <person name="Magnuson J."/>
            <person name="Maillard F."/>
            <person name="Morin E."/>
            <person name="Murat C."/>
            <person name="Nolan M."/>
            <person name="Ohm R."/>
            <person name="Pangilinan J."/>
            <person name="Pereira M."/>
            <person name="Perotto S."/>
            <person name="Peter M."/>
            <person name="Riley R."/>
            <person name="Sitrit Y."/>
            <person name="Stielow B."/>
            <person name="Szollosi G."/>
            <person name="Zifcakova L."/>
            <person name="Stursova M."/>
            <person name="Spatafora J.W."/>
            <person name="Tedersoo L."/>
            <person name="Vaario L.-M."/>
            <person name="Yamada A."/>
            <person name="Yan M."/>
            <person name="Wang P."/>
            <person name="Xu J."/>
            <person name="Bruns T."/>
            <person name="Baldrian P."/>
            <person name="Vilgalys R."/>
            <person name="Henrissat B."/>
            <person name="Grigoriev I.V."/>
            <person name="Hibbett D."/>
            <person name="Nagy L.G."/>
            <person name="Martin F.M."/>
        </authorList>
    </citation>
    <scope>NUCLEOTIDE SEQUENCE</scope>
    <source>
        <strain evidence="1">P2</strain>
    </source>
</reference>
<reference evidence="1" key="2">
    <citation type="journal article" date="2020" name="Nat. Commun.">
        <title>Large-scale genome sequencing of mycorrhizal fungi provides insights into the early evolution of symbiotic traits.</title>
        <authorList>
            <person name="Miyauchi S."/>
            <person name="Kiss E."/>
            <person name="Kuo A."/>
            <person name="Drula E."/>
            <person name="Kohler A."/>
            <person name="Sanchez-Garcia M."/>
            <person name="Morin E."/>
            <person name="Andreopoulos B."/>
            <person name="Barry K.W."/>
            <person name="Bonito G."/>
            <person name="Buee M."/>
            <person name="Carver A."/>
            <person name="Chen C."/>
            <person name="Cichocki N."/>
            <person name="Clum A."/>
            <person name="Culley D."/>
            <person name="Crous P.W."/>
            <person name="Fauchery L."/>
            <person name="Girlanda M."/>
            <person name="Hayes R.D."/>
            <person name="Keri Z."/>
            <person name="LaButti K."/>
            <person name="Lipzen A."/>
            <person name="Lombard V."/>
            <person name="Magnuson J."/>
            <person name="Maillard F."/>
            <person name="Murat C."/>
            <person name="Nolan M."/>
            <person name="Ohm R.A."/>
            <person name="Pangilinan J."/>
            <person name="Pereira M.F."/>
            <person name="Perotto S."/>
            <person name="Peter M."/>
            <person name="Pfister S."/>
            <person name="Riley R."/>
            <person name="Sitrit Y."/>
            <person name="Stielow J.B."/>
            <person name="Szollosi G."/>
            <person name="Zifcakova L."/>
            <person name="Stursova M."/>
            <person name="Spatafora J.W."/>
            <person name="Tedersoo L."/>
            <person name="Vaario L.M."/>
            <person name="Yamada A."/>
            <person name="Yan M."/>
            <person name="Wang P."/>
            <person name="Xu J."/>
            <person name="Bruns T."/>
            <person name="Baldrian P."/>
            <person name="Vilgalys R."/>
            <person name="Dunand C."/>
            <person name="Henrissat B."/>
            <person name="Grigoriev I.V."/>
            <person name="Hibbett D."/>
            <person name="Nagy L.G."/>
            <person name="Martin F.M."/>
        </authorList>
    </citation>
    <scope>NUCLEOTIDE SEQUENCE</scope>
    <source>
        <strain evidence="1">P2</strain>
    </source>
</reference>
<comment type="caution">
    <text evidence="1">The sequence shown here is derived from an EMBL/GenBank/DDBJ whole genome shotgun (WGS) entry which is preliminary data.</text>
</comment>
<accession>A0ACB6ZPV1</accession>
<evidence type="ECO:0000313" key="1">
    <source>
        <dbReference type="EMBL" id="KAF9651435.1"/>
    </source>
</evidence>
<dbReference type="Proteomes" id="UP000886501">
    <property type="component" value="Unassembled WGS sequence"/>
</dbReference>
<sequence length="271" mass="30909">MDGFEVHIQFLDHLKRLNATQQSIQKAVGFALKYFVNCAEDLWGCIVEECQKGTINNRINILYFLDSLCEASLLAKSHPDAAEILRNGPGTTSFYVDYVARDLGKIVELVVPEGRQGLPNLLSTTQILESWRSKRIIDPHIVDDALAQLTNRQNTLVAADEEPRLAPSSSRLSRNEVIKRIEEDRERHKRLRERRWVQPVSHTPTSQLPVLASFLPLHENTSDRNSDQPDMPLDIEFENEWETTSDWNEDDDEATTQETNLCFGKPVLQSA</sequence>
<proteinExistence type="predicted"/>
<protein>
    <submittedName>
        <fullName evidence="1">Uncharacterized protein</fullName>
    </submittedName>
</protein>
<organism evidence="1 2">
    <name type="scientific">Thelephora ganbajun</name>
    <name type="common">Ganba fungus</name>
    <dbReference type="NCBI Taxonomy" id="370292"/>
    <lineage>
        <taxon>Eukaryota</taxon>
        <taxon>Fungi</taxon>
        <taxon>Dikarya</taxon>
        <taxon>Basidiomycota</taxon>
        <taxon>Agaricomycotina</taxon>
        <taxon>Agaricomycetes</taxon>
        <taxon>Thelephorales</taxon>
        <taxon>Thelephoraceae</taxon>
        <taxon>Thelephora</taxon>
    </lineage>
</organism>